<dbReference type="SUPFAM" id="SSF51338">
    <property type="entry name" value="Composite domain of metallo-dependent hydrolases"/>
    <property type="match status" value="1"/>
</dbReference>
<evidence type="ECO:0000256" key="2">
    <source>
        <dbReference type="SAM" id="SignalP"/>
    </source>
</evidence>
<feature type="chain" id="PRO_5045966804" evidence="2">
    <location>
        <begin position="22"/>
        <end position="1092"/>
    </location>
</feature>
<proteinExistence type="inferred from homology"/>
<keyword evidence="2" id="KW-0732">Signal</keyword>
<dbReference type="Gene3D" id="2.30.40.10">
    <property type="entry name" value="Urease, subunit C, domain 1"/>
    <property type="match status" value="2"/>
</dbReference>
<reference evidence="5" key="1">
    <citation type="journal article" date="2019" name="Int. J. Syst. Evol. Microbiol.">
        <title>The Global Catalogue of Microorganisms (GCM) 10K type strain sequencing project: providing services to taxonomists for standard genome sequencing and annotation.</title>
        <authorList>
            <consortium name="The Broad Institute Genomics Platform"/>
            <consortium name="The Broad Institute Genome Sequencing Center for Infectious Disease"/>
            <person name="Wu L."/>
            <person name="Ma J."/>
        </authorList>
    </citation>
    <scope>NUCLEOTIDE SEQUENCE [LARGE SCALE GENOMIC DNA]</scope>
    <source>
        <strain evidence="5">CGMCC 1.10759</strain>
    </source>
</reference>
<dbReference type="Proteomes" id="UP001595904">
    <property type="component" value="Unassembled WGS sequence"/>
</dbReference>
<comment type="similarity">
    <text evidence="1">Belongs to the TolB family.</text>
</comment>
<accession>A0ABV8SN54</accession>
<evidence type="ECO:0000256" key="1">
    <source>
        <dbReference type="ARBA" id="ARBA00009820"/>
    </source>
</evidence>
<organism evidence="4 5">
    <name type="scientific">Steroidobacter flavus</name>
    <dbReference type="NCBI Taxonomy" id="1842136"/>
    <lineage>
        <taxon>Bacteria</taxon>
        <taxon>Pseudomonadati</taxon>
        <taxon>Pseudomonadota</taxon>
        <taxon>Gammaproteobacteria</taxon>
        <taxon>Steroidobacterales</taxon>
        <taxon>Steroidobacteraceae</taxon>
        <taxon>Steroidobacter</taxon>
    </lineage>
</organism>
<name>A0ABV8SN54_9GAMM</name>
<gene>
    <name evidence="4" type="ORF">ACFPN2_05140</name>
</gene>
<evidence type="ECO:0000259" key="3">
    <source>
        <dbReference type="Pfam" id="PF01979"/>
    </source>
</evidence>
<dbReference type="InterPro" id="IPR011044">
    <property type="entry name" value="Quino_amine_DH_bsu"/>
</dbReference>
<evidence type="ECO:0000313" key="5">
    <source>
        <dbReference type="Proteomes" id="UP001595904"/>
    </source>
</evidence>
<dbReference type="Gene3D" id="3.20.20.140">
    <property type="entry name" value="Metal-dependent hydrolases"/>
    <property type="match status" value="2"/>
</dbReference>
<dbReference type="Pfam" id="PF01979">
    <property type="entry name" value="Amidohydro_1"/>
    <property type="match status" value="1"/>
</dbReference>
<dbReference type="RefSeq" id="WP_380595551.1">
    <property type="nucleotide sequence ID" value="NZ_JBHSDU010000002.1"/>
</dbReference>
<evidence type="ECO:0000313" key="4">
    <source>
        <dbReference type="EMBL" id="MFC4308460.1"/>
    </source>
</evidence>
<dbReference type="InterPro" id="IPR011042">
    <property type="entry name" value="6-blade_b-propeller_TolB-like"/>
</dbReference>
<comment type="caution">
    <text evidence="4">The sequence shown here is derived from an EMBL/GenBank/DDBJ whole genome shotgun (WGS) entry which is preliminary data.</text>
</comment>
<dbReference type="Gene3D" id="2.120.10.30">
    <property type="entry name" value="TolB, C-terminal domain"/>
    <property type="match status" value="3"/>
</dbReference>
<dbReference type="InterPro" id="IPR011659">
    <property type="entry name" value="WD40"/>
</dbReference>
<feature type="signal peptide" evidence="2">
    <location>
        <begin position="1"/>
        <end position="21"/>
    </location>
</feature>
<dbReference type="EMBL" id="JBHSDU010000002">
    <property type="protein sequence ID" value="MFC4308460.1"/>
    <property type="molecule type" value="Genomic_DNA"/>
</dbReference>
<dbReference type="SUPFAM" id="SSF50969">
    <property type="entry name" value="YVTN repeat-like/Quinoprotein amine dehydrogenase"/>
    <property type="match status" value="1"/>
</dbReference>
<dbReference type="SUPFAM" id="SSF82171">
    <property type="entry name" value="DPP6 N-terminal domain-like"/>
    <property type="match status" value="1"/>
</dbReference>
<dbReference type="SUPFAM" id="SSF51556">
    <property type="entry name" value="Metallo-dependent hydrolases"/>
    <property type="match status" value="1"/>
</dbReference>
<protein>
    <submittedName>
        <fullName evidence="4">Amidohydrolase family protein</fullName>
    </submittedName>
</protein>
<dbReference type="InterPro" id="IPR011059">
    <property type="entry name" value="Metal-dep_hydrolase_composite"/>
</dbReference>
<keyword evidence="5" id="KW-1185">Reference proteome</keyword>
<sequence length="1092" mass="120426">MKTMNTCFKLLLSLLAVPAFAQSDWNVENTGQPSYDVEFQVKEGTWMSVAVSPDGRTLAFDLLGDIYSMPVAGGEAKLLLGGAAMQRNPRFSPDGRQLLYISDGGGSDNFWISNADGSNPRQVTNETVRLLSTPAWNGDGTLIAGALQFATEDKHHAAELRIYDLRGGGGRVLVPAPVNDEPVNEPQFSRDGRYVYYTEKRTSPSKSRTYVDANHSNLAVMRRDLASGEAQQLIRGFGSAIAPQLSPNDQRIAFVRRVREKTVLFVYDIATGKELPVFEGLDRDEQADYSWIDGYYPQYGWFPDNRHVAIWGKGKLWKVDMDTGAAQEIPFSVRSRHKITVPPRFSHDLAPKSITVKAIRQLAYSPDDRVVVFNALGRLWRKQDDAKPTRLTRASTFEFEPAFSHDGRKVAYVDWNDESGSRLMVVGSQGGAPKTIYSTAGVLRTPSFSPDGSRIVFKIDEGDRCLGGREARVGLYWINAAGGEAHYIGPPGDAPMFSPDGQRIYYSTKSYINHAVIAALESVNLDGFDQRVHAKTLDADTSEPRVSPDLKWIAFRHRQQYYVTRHRETGVPVTLTTASDSANPVARLSDIGGYALLWSADSKRLHWAVGDQFVTAAIDATTAAGAKPKLQRVAAGLEAPVDEPTGEVAFTNGRVITMAGDQVIERGTVIVRGNRIVAVGAADQVTVPSGAKVIDAAGKTVMPGLFDMHGHINNCYYTSSGLMPQRQSARYADLAFGVTTNYDPYSLELPAYTQTEMTLTGDMVGPRSIESGLIAFGRIAKVDSGYVPIFSYQDAQDFMARKKALGGTIVKSYRQPMRSQRQMLIKAGREAGVMVDVEGESNFYLDLTAVIDGNTDQQHNLPVANYYDDVVQLYKHGQTPHTPTLIVLNGELLGENFIYQNQRMWEDPKVRTFIQVVTSGYSPVSTPHYAPPHVRGMTSINVADELWDVGFRSVSRSVKKLDDAGVIVNAGSHGHVIGLALHWEMWLLSQGGMSNMSVLRSATLNGARTHGLEKQLGSLEAGKLADIIVLDKNPLEDIQNSNSVRYTMVNGRLYDANTMNEIGNYSKPRGKFFWEANRAPNNIDWEKSWAEQ</sequence>
<feature type="domain" description="Amidohydrolase-related" evidence="3">
    <location>
        <begin position="869"/>
        <end position="1053"/>
    </location>
</feature>
<dbReference type="InterPro" id="IPR032466">
    <property type="entry name" value="Metal_Hydrolase"/>
</dbReference>
<dbReference type="PANTHER" id="PTHR36842">
    <property type="entry name" value="PROTEIN TOLB HOMOLOG"/>
    <property type="match status" value="1"/>
</dbReference>
<dbReference type="InterPro" id="IPR006680">
    <property type="entry name" value="Amidohydro-rel"/>
</dbReference>
<dbReference type="Pfam" id="PF07676">
    <property type="entry name" value="PD40"/>
    <property type="match status" value="5"/>
</dbReference>
<dbReference type="PANTHER" id="PTHR36842:SF1">
    <property type="entry name" value="PROTEIN TOLB"/>
    <property type="match status" value="1"/>
</dbReference>